<proteinExistence type="predicted"/>
<dbReference type="AlphaFoldDB" id="A0AAE4BVA9"/>
<evidence type="ECO:0000313" key="2">
    <source>
        <dbReference type="Proteomes" id="UP001185092"/>
    </source>
</evidence>
<dbReference type="Proteomes" id="UP001185092">
    <property type="component" value="Unassembled WGS sequence"/>
</dbReference>
<evidence type="ECO:0000313" key="1">
    <source>
        <dbReference type="EMBL" id="MDR6241885.1"/>
    </source>
</evidence>
<gene>
    <name evidence="1" type="ORF">HNQ88_004972</name>
</gene>
<dbReference type="RefSeq" id="WP_309943061.1">
    <property type="nucleotide sequence ID" value="NZ_AP025310.1"/>
</dbReference>
<name>A0AAE4BVA9_9BACT</name>
<accession>A0AAE4BVA9</accession>
<organism evidence="1 2">
    <name type="scientific">Aureibacter tunicatorum</name>
    <dbReference type="NCBI Taxonomy" id="866807"/>
    <lineage>
        <taxon>Bacteria</taxon>
        <taxon>Pseudomonadati</taxon>
        <taxon>Bacteroidota</taxon>
        <taxon>Cytophagia</taxon>
        <taxon>Cytophagales</taxon>
        <taxon>Persicobacteraceae</taxon>
        <taxon>Aureibacter</taxon>
    </lineage>
</organism>
<protein>
    <submittedName>
        <fullName evidence="1">Uncharacterized protein</fullName>
    </submittedName>
</protein>
<reference evidence="1" key="1">
    <citation type="submission" date="2023-07" db="EMBL/GenBank/DDBJ databases">
        <title>Genomic Encyclopedia of Type Strains, Phase IV (KMG-IV): sequencing the most valuable type-strain genomes for metagenomic binning, comparative biology and taxonomic classification.</title>
        <authorList>
            <person name="Goeker M."/>
        </authorList>
    </citation>
    <scope>NUCLEOTIDE SEQUENCE</scope>
    <source>
        <strain evidence="1">DSM 26174</strain>
    </source>
</reference>
<dbReference type="EMBL" id="JAVDQD010000013">
    <property type="protein sequence ID" value="MDR6241885.1"/>
    <property type="molecule type" value="Genomic_DNA"/>
</dbReference>
<comment type="caution">
    <text evidence="1">The sequence shown here is derived from an EMBL/GenBank/DDBJ whole genome shotgun (WGS) entry which is preliminary data.</text>
</comment>
<sequence>MELKTLKSEQFQNILDICLQEYGDLEYVFTLLEDNQGLIADAPYELYDSTQSSHHELFRYLDIAFEALPYNTNVHVRKNYLTEEESKKTVNFYLENKVKIATDNN</sequence>
<keyword evidence="2" id="KW-1185">Reference proteome</keyword>